<dbReference type="RefSeq" id="WP_078980295.1">
    <property type="nucleotide sequence ID" value="NZ_MWQN01000002.1"/>
</dbReference>
<accession>A0A1T3NQK9</accession>
<keyword evidence="2" id="KW-1185">Reference proteome</keyword>
<organism evidence="1 2">
    <name type="scientific">Embleya scabrispora</name>
    <dbReference type="NCBI Taxonomy" id="159449"/>
    <lineage>
        <taxon>Bacteria</taxon>
        <taxon>Bacillati</taxon>
        <taxon>Actinomycetota</taxon>
        <taxon>Actinomycetes</taxon>
        <taxon>Kitasatosporales</taxon>
        <taxon>Streptomycetaceae</taxon>
        <taxon>Embleya</taxon>
    </lineage>
</organism>
<reference evidence="1 2" key="1">
    <citation type="submission" date="2017-03" db="EMBL/GenBank/DDBJ databases">
        <title>Draft genome sequence of Streptomyces scabrisporus NF3, endophyte isolated from Amphipterygium adstringens.</title>
        <authorList>
            <person name="Vazquez M."/>
            <person name="Ceapa C.D."/>
            <person name="Rodriguez Luna D."/>
            <person name="Sanchez Esquivel S."/>
        </authorList>
    </citation>
    <scope>NUCLEOTIDE SEQUENCE [LARGE SCALE GENOMIC DNA]</scope>
    <source>
        <strain evidence="1 2">NF3</strain>
    </source>
</reference>
<dbReference type="OrthoDB" id="3286086at2"/>
<dbReference type="EMBL" id="MWQN01000002">
    <property type="protein sequence ID" value="OPC79086.1"/>
    <property type="molecule type" value="Genomic_DNA"/>
</dbReference>
<dbReference type="AlphaFoldDB" id="A0A1T3NQK9"/>
<evidence type="ECO:0000313" key="1">
    <source>
        <dbReference type="EMBL" id="OPC79086.1"/>
    </source>
</evidence>
<dbReference type="InterPro" id="IPR008930">
    <property type="entry name" value="Terpenoid_cyclase/PrenylTrfase"/>
</dbReference>
<dbReference type="STRING" id="159449.B4N89_33865"/>
<gene>
    <name evidence="1" type="ORF">B4N89_33865</name>
</gene>
<proteinExistence type="predicted"/>
<dbReference type="Proteomes" id="UP000190037">
    <property type="component" value="Unassembled WGS sequence"/>
</dbReference>
<comment type="caution">
    <text evidence="1">The sequence shown here is derived from an EMBL/GenBank/DDBJ whole genome shotgun (WGS) entry which is preliminary data.</text>
</comment>
<name>A0A1T3NQK9_9ACTN</name>
<evidence type="ECO:0000313" key="2">
    <source>
        <dbReference type="Proteomes" id="UP000190037"/>
    </source>
</evidence>
<sequence>MEWITKDTIDRAERFLWASGRVLEQRRFAYLFGTGRSAGPGAGGGRTTRAEPDRAGLLAALAGYRTPDGAYAYGLEPDVRGPEPQPATLRTAMPVLAEADALHGPDAARLCDWLAGVAGDAGGVPPALPGLRDYPHPPWLIVPDPPVPGLIPTGWIVGPLLRAGVEHPWLPAATEFCRTAVEQVQTTHPYEVEAAVTFLDGVPDRRWARTQARRLGELVREQRLVLLDPAHPEQARLAPGYAVGEYHLPHDFAPHPDSAARAWFTDAELRRGLRALAAAQEEDGGWPLRWAEWSPTVRAEARPAITIDALNVLRAYDGALSGGA</sequence>
<dbReference type="SUPFAM" id="SSF48239">
    <property type="entry name" value="Terpenoid cyclases/Protein prenyltransferases"/>
    <property type="match status" value="1"/>
</dbReference>
<protein>
    <submittedName>
        <fullName evidence="1">Uncharacterized protein</fullName>
    </submittedName>
</protein>